<keyword evidence="2" id="KW-1185">Reference proteome</keyword>
<evidence type="ECO:0000313" key="2">
    <source>
        <dbReference type="Proteomes" id="UP000324209"/>
    </source>
</evidence>
<proteinExistence type="predicted"/>
<dbReference type="AlphaFoldDB" id="A0A5C1QEL0"/>
<evidence type="ECO:0000313" key="1">
    <source>
        <dbReference type="EMBL" id="QEN06475.1"/>
    </source>
</evidence>
<dbReference type="InterPro" id="IPR011322">
    <property type="entry name" value="N-reg_PII-like_a/b"/>
</dbReference>
<dbReference type="EMBL" id="CP036150">
    <property type="protein sequence ID" value="QEN06475.1"/>
    <property type="molecule type" value="Genomic_DNA"/>
</dbReference>
<protein>
    <submittedName>
        <fullName evidence="1">Uncharacterized protein</fullName>
    </submittedName>
</protein>
<sequence>MNQNNTRITCSLHFSLRETMQNLLSEKPSLSVFFESCRTVRRQDRKRKLSFPGQKKIPVEWPGDRYYITTESSKAEALAAEIYEKVGLDIPGHGSLLMQDISVYEGRNEENPAEEFKACKHQMSQITAILSLPKAGDQLAAIALDYGLGVPVVSLGEGTGLRDSLGLLRITIPPQKEIVHLVVSRYDSDNILKILIEHGDIDRPGGGFVYTTPVCSAHLDNKMVIGRQAHSASIDQMIAAIDELKGDTGWRKRSLEVKKGRVRFTRKQKEITVYCPEGSAGNIADCAMNAGAKGATLSRVQHLAQGEKSGNTAAWERVVALVPEKISDSITDKIFQYGIENPGKVLTIETLEVQAAFSHA</sequence>
<name>A0A5C1QEL0_9SPIO</name>
<organism evidence="1 2">
    <name type="scientific">Oceanispirochaeta crateris</name>
    <dbReference type="NCBI Taxonomy" id="2518645"/>
    <lineage>
        <taxon>Bacteria</taxon>
        <taxon>Pseudomonadati</taxon>
        <taxon>Spirochaetota</taxon>
        <taxon>Spirochaetia</taxon>
        <taxon>Spirochaetales</taxon>
        <taxon>Spirochaetaceae</taxon>
        <taxon>Oceanispirochaeta</taxon>
    </lineage>
</organism>
<reference evidence="1 2" key="1">
    <citation type="submission" date="2019-02" db="EMBL/GenBank/DDBJ databases">
        <title>Complete Genome Sequence and Methylome Analysis of free living Spirochaetas.</title>
        <authorList>
            <person name="Fomenkov A."/>
            <person name="Dubinina G."/>
            <person name="Leshcheva N."/>
            <person name="Mikheeva N."/>
            <person name="Grabovich M."/>
            <person name="Vincze T."/>
            <person name="Roberts R.J."/>
        </authorList>
    </citation>
    <scope>NUCLEOTIDE SEQUENCE [LARGE SCALE GENOMIC DNA]</scope>
    <source>
        <strain evidence="1 2">K2</strain>
    </source>
</reference>
<accession>A0A5C1QEL0</accession>
<dbReference type="RefSeq" id="WP_149484558.1">
    <property type="nucleotide sequence ID" value="NZ_CP036150.1"/>
</dbReference>
<dbReference type="KEGG" id="ock:EXM22_00145"/>
<dbReference type="SUPFAM" id="SSF54913">
    <property type="entry name" value="GlnB-like"/>
    <property type="match status" value="1"/>
</dbReference>
<dbReference type="OrthoDB" id="338669at2"/>
<dbReference type="Proteomes" id="UP000324209">
    <property type="component" value="Chromosome"/>
</dbReference>
<gene>
    <name evidence="1" type="ORF">EXM22_00145</name>
</gene>